<keyword evidence="1" id="KW-1133">Transmembrane helix</keyword>
<accession>A0A4Y8JTR2</accession>
<dbReference type="Pfam" id="PF13630">
    <property type="entry name" value="SdpI"/>
    <property type="match status" value="1"/>
</dbReference>
<reference evidence="2 3" key="1">
    <citation type="submission" date="2019-03" db="EMBL/GenBank/DDBJ databases">
        <title>Genomics of glacier-inhabiting Cryobacterium strains.</title>
        <authorList>
            <person name="Liu Q."/>
            <person name="Xin Y.-H."/>
        </authorList>
    </citation>
    <scope>NUCLEOTIDE SEQUENCE [LARGE SCALE GENOMIC DNA]</scope>
    <source>
        <strain evidence="2 3">TMT1-51</strain>
    </source>
</reference>
<dbReference type="InterPro" id="IPR025962">
    <property type="entry name" value="SdpI/YhfL"/>
</dbReference>
<dbReference type="Proteomes" id="UP000297472">
    <property type="component" value="Unassembled WGS sequence"/>
</dbReference>
<organism evidence="2 3">
    <name type="scientific">Cryobacterium cryoconiti</name>
    <dbReference type="NCBI Taxonomy" id="1259239"/>
    <lineage>
        <taxon>Bacteria</taxon>
        <taxon>Bacillati</taxon>
        <taxon>Actinomycetota</taxon>
        <taxon>Actinomycetes</taxon>
        <taxon>Micrococcales</taxon>
        <taxon>Microbacteriaceae</taxon>
        <taxon>Cryobacterium</taxon>
    </lineage>
</organism>
<dbReference type="AlphaFoldDB" id="A0A4Y8JTR2"/>
<dbReference type="OrthoDB" id="5121677at2"/>
<feature type="transmembrane region" description="Helical" evidence="1">
    <location>
        <begin position="25"/>
        <end position="46"/>
    </location>
</feature>
<dbReference type="RefSeq" id="WP_134425569.1">
    <property type="nucleotide sequence ID" value="NZ_SOHA01000040.1"/>
</dbReference>
<proteinExistence type="predicted"/>
<name>A0A4Y8JTR2_9MICO</name>
<gene>
    <name evidence="2" type="ORF">E3T49_14245</name>
</gene>
<evidence type="ECO:0000313" key="2">
    <source>
        <dbReference type="EMBL" id="TFD27042.1"/>
    </source>
</evidence>
<protein>
    <submittedName>
        <fullName evidence="2">SdpI family protein</fullName>
    </submittedName>
</protein>
<keyword evidence="3" id="KW-1185">Reference proteome</keyword>
<sequence>MISFQHNTARGPHRSSCNARKESGIFYPPFAGYLVILLVTIGLTIIQNRGGLSRNSAIGIRTKHTLISDEAWSAAQASARPYLIAIALIAGSHATALLTVQLNSFSEALGHILAVSGFLIIVAVAFLAWLAANRAATSTT</sequence>
<comment type="caution">
    <text evidence="2">The sequence shown here is derived from an EMBL/GenBank/DDBJ whole genome shotgun (WGS) entry which is preliminary data.</text>
</comment>
<keyword evidence="1" id="KW-0472">Membrane</keyword>
<feature type="transmembrane region" description="Helical" evidence="1">
    <location>
        <begin position="108"/>
        <end position="132"/>
    </location>
</feature>
<dbReference type="EMBL" id="SOHA01000040">
    <property type="protein sequence ID" value="TFD27042.1"/>
    <property type="molecule type" value="Genomic_DNA"/>
</dbReference>
<evidence type="ECO:0000256" key="1">
    <source>
        <dbReference type="SAM" id="Phobius"/>
    </source>
</evidence>
<keyword evidence="1" id="KW-0812">Transmembrane</keyword>
<evidence type="ECO:0000313" key="3">
    <source>
        <dbReference type="Proteomes" id="UP000297472"/>
    </source>
</evidence>